<dbReference type="Pfam" id="PF02033">
    <property type="entry name" value="RBFA"/>
    <property type="match status" value="1"/>
</dbReference>
<organism evidence="3 4">
    <name type="scientific">Hominimerdicola aceti</name>
    <dbReference type="NCBI Taxonomy" id="2981726"/>
    <lineage>
        <taxon>Bacteria</taxon>
        <taxon>Bacillati</taxon>
        <taxon>Bacillota</taxon>
        <taxon>Clostridia</taxon>
        <taxon>Eubacteriales</taxon>
        <taxon>Oscillospiraceae</taxon>
        <taxon>Hominimerdicola</taxon>
    </lineage>
</organism>
<dbReference type="InterPro" id="IPR000238">
    <property type="entry name" value="RbfA"/>
</dbReference>
<evidence type="ECO:0000256" key="1">
    <source>
        <dbReference type="ARBA" id="ARBA00022517"/>
    </source>
</evidence>
<dbReference type="EMBL" id="JAOQJZ010000004">
    <property type="protein sequence ID" value="MCU6705442.1"/>
    <property type="molecule type" value="Genomic_DNA"/>
</dbReference>
<dbReference type="Gene3D" id="3.30.300.20">
    <property type="match status" value="1"/>
</dbReference>
<evidence type="ECO:0000256" key="2">
    <source>
        <dbReference type="HAMAP-Rule" id="MF_00003"/>
    </source>
</evidence>
<dbReference type="NCBIfam" id="TIGR00082">
    <property type="entry name" value="rbfA"/>
    <property type="match status" value="1"/>
</dbReference>
<dbReference type="InterPro" id="IPR015946">
    <property type="entry name" value="KH_dom-like_a/b"/>
</dbReference>
<dbReference type="PANTHER" id="PTHR33515:SF1">
    <property type="entry name" value="RIBOSOME-BINDING FACTOR A, CHLOROPLASTIC-RELATED"/>
    <property type="match status" value="1"/>
</dbReference>
<name>A0AAE3IHK8_9FIRM</name>
<dbReference type="GO" id="GO:0030490">
    <property type="term" value="P:maturation of SSU-rRNA"/>
    <property type="evidence" value="ECO:0007669"/>
    <property type="project" value="UniProtKB-UniRule"/>
</dbReference>
<dbReference type="RefSeq" id="WP_038670210.1">
    <property type="nucleotide sequence ID" value="NZ_JAOQJZ010000004.1"/>
</dbReference>
<dbReference type="Proteomes" id="UP001208131">
    <property type="component" value="Unassembled WGS sequence"/>
</dbReference>
<keyword evidence="4" id="KW-1185">Reference proteome</keyword>
<comment type="subcellular location">
    <subcellularLocation>
        <location evidence="2">Cytoplasm</location>
    </subcellularLocation>
</comment>
<dbReference type="AlphaFoldDB" id="A0AAE3IHK8"/>
<evidence type="ECO:0000313" key="4">
    <source>
        <dbReference type="Proteomes" id="UP001208131"/>
    </source>
</evidence>
<dbReference type="PROSITE" id="PS01319">
    <property type="entry name" value="RBFA"/>
    <property type="match status" value="1"/>
</dbReference>
<accession>A0AAE3IHK8</accession>
<keyword evidence="2" id="KW-0963">Cytoplasm</keyword>
<gene>
    <name evidence="2 3" type="primary">rbfA</name>
    <name evidence="3" type="ORF">OCV57_05830</name>
</gene>
<dbReference type="InterPro" id="IPR023799">
    <property type="entry name" value="RbfA_dom_sf"/>
</dbReference>
<dbReference type="GO" id="GO:0005829">
    <property type="term" value="C:cytosol"/>
    <property type="evidence" value="ECO:0007669"/>
    <property type="project" value="TreeGrafter"/>
</dbReference>
<dbReference type="GO" id="GO:0043024">
    <property type="term" value="F:ribosomal small subunit binding"/>
    <property type="evidence" value="ECO:0007669"/>
    <property type="project" value="TreeGrafter"/>
</dbReference>
<protein>
    <recommendedName>
        <fullName evidence="2">Ribosome-binding factor A</fullName>
    </recommendedName>
</protein>
<comment type="caution">
    <text evidence="3">The sequence shown here is derived from an EMBL/GenBank/DDBJ whole genome shotgun (WGS) entry which is preliminary data.</text>
</comment>
<dbReference type="PANTHER" id="PTHR33515">
    <property type="entry name" value="RIBOSOME-BINDING FACTOR A, CHLOROPLASTIC-RELATED"/>
    <property type="match status" value="1"/>
</dbReference>
<keyword evidence="1 2" id="KW-0690">Ribosome biogenesis</keyword>
<dbReference type="SUPFAM" id="SSF89919">
    <property type="entry name" value="Ribosome-binding factor A, RbfA"/>
    <property type="match status" value="1"/>
</dbReference>
<dbReference type="InterPro" id="IPR020053">
    <property type="entry name" value="Ribosome-bd_factorA_CS"/>
</dbReference>
<comment type="subunit">
    <text evidence="2">Monomer. Binds 30S ribosomal subunits, but not 50S ribosomal subunits or 70S ribosomes.</text>
</comment>
<evidence type="ECO:0000313" key="3">
    <source>
        <dbReference type="EMBL" id="MCU6705442.1"/>
    </source>
</evidence>
<reference evidence="3 4" key="1">
    <citation type="journal article" date="2021" name="ISME Commun">
        <title>Automated analysis of genomic sequences facilitates high-throughput and comprehensive description of bacteria.</title>
        <authorList>
            <person name="Hitch T.C.A."/>
        </authorList>
    </citation>
    <scope>NUCLEOTIDE SEQUENCE [LARGE SCALE GENOMIC DNA]</scope>
    <source>
        <strain evidence="3 4">Sanger_31</strain>
    </source>
</reference>
<proteinExistence type="inferred from homology"/>
<comment type="similarity">
    <text evidence="2">Belongs to the RbfA family.</text>
</comment>
<dbReference type="HAMAP" id="MF_00003">
    <property type="entry name" value="RbfA"/>
    <property type="match status" value="1"/>
</dbReference>
<comment type="function">
    <text evidence="2">One of several proteins that assist in the late maturation steps of the functional core of the 30S ribosomal subunit. Associates with free 30S ribosomal subunits (but not with 30S subunits that are part of 70S ribosomes or polysomes). Required for efficient processing of 16S rRNA. May interact with the 5'-terminal helix region of 16S rRNA.</text>
</comment>
<sequence length="126" mass="14185">MAGYRAGRMSEDIRRIISGKMRDLKDPRIHGGDMLTIVRCDVAGDGSFCKVYVSSFEGYEKAKEAVKGFESATGFLKREISNVLKLKKCPELKFIADNSIEHSAKINKLLKEVLPEEEKEEKDGEE</sequence>